<dbReference type="PANTHER" id="PTHR47331">
    <property type="entry name" value="PHD-TYPE DOMAIN-CONTAINING PROTEIN"/>
    <property type="match status" value="1"/>
</dbReference>
<accession>A0ABQ7PPX8</accession>
<dbReference type="PANTHER" id="PTHR47331:SF1">
    <property type="entry name" value="GAG-LIKE PROTEIN"/>
    <property type="match status" value="1"/>
</dbReference>
<proteinExistence type="predicted"/>
<comment type="caution">
    <text evidence="3">The sequence shown here is derived from an EMBL/GenBank/DDBJ whole genome shotgun (WGS) entry which is preliminary data.</text>
</comment>
<dbReference type="InterPro" id="IPR040676">
    <property type="entry name" value="DUF5641"/>
</dbReference>
<evidence type="ECO:0000259" key="2">
    <source>
        <dbReference type="Pfam" id="PF18701"/>
    </source>
</evidence>
<feature type="compositionally biased region" description="Low complexity" evidence="1">
    <location>
        <begin position="116"/>
        <end position="125"/>
    </location>
</feature>
<feature type="region of interest" description="Disordered" evidence="1">
    <location>
        <begin position="109"/>
        <end position="130"/>
    </location>
</feature>
<protein>
    <recommendedName>
        <fullName evidence="2">DUF5641 domain-containing protein</fullName>
    </recommendedName>
</protein>
<dbReference type="Pfam" id="PF03564">
    <property type="entry name" value="DUF1759"/>
    <property type="match status" value="1"/>
</dbReference>
<evidence type="ECO:0000313" key="3">
    <source>
        <dbReference type="EMBL" id="KAG7295037.1"/>
    </source>
</evidence>
<evidence type="ECO:0000256" key="1">
    <source>
        <dbReference type="SAM" id="MobiDB-lite"/>
    </source>
</evidence>
<dbReference type="Pfam" id="PF18701">
    <property type="entry name" value="DUF5641"/>
    <property type="match status" value="1"/>
</dbReference>
<feature type="domain" description="DUF5641" evidence="2">
    <location>
        <begin position="350"/>
        <end position="440"/>
    </location>
</feature>
<dbReference type="Proteomes" id="UP000823941">
    <property type="component" value="Unassembled WGS sequence"/>
</dbReference>
<reference evidence="3 4" key="1">
    <citation type="submission" date="2021-06" db="EMBL/GenBank/DDBJ databases">
        <title>A haploid diamondback moth (Plutella xylostella L.) genome assembly resolves 31 chromosomes and identifies a diamide resistance mutation.</title>
        <authorList>
            <person name="Ward C.M."/>
            <person name="Perry K.D."/>
            <person name="Baker G."/>
            <person name="Powis K."/>
            <person name="Heckel D.G."/>
            <person name="Baxter S.W."/>
        </authorList>
    </citation>
    <scope>NUCLEOTIDE SEQUENCE [LARGE SCALE GENOMIC DNA]</scope>
    <source>
        <strain evidence="3 4">LV</strain>
        <tissue evidence="3">Single pupa</tissue>
    </source>
</reference>
<organism evidence="3 4">
    <name type="scientific">Plutella xylostella</name>
    <name type="common">Diamondback moth</name>
    <name type="synonym">Plutella maculipennis</name>
    <dbReference type="NCBI Taxonomy" id="51655"/>
    <lineage>
        <taxon>Eukaryota</taxon>
        <taxon>Metazoa</taxon>
        <taxon>Ecdysozoa</taxon>
        <taxon>Arthropoda</taxon>
        <taxon>Hexapoda</taxon>
        <taxon>Insecta</taxon>
        <taxon>Pterygota</taxon>
        <taxon>Neoptera</taxon>
        <taxon>Endopterygota</taxon>
        <taxon>Lepidoptera</taxon>
        <taxon>Glossata</taxon>
        <taxon>Ditrysia</taxon>
        <taxon>Yponomeutoidea</taxon>
        <taxon>Plutellidae</taxon>
        <taxon>Plutella</taxon>
    </lineage>
</organism>
<sequence>MANSDKLVLENLELKDLIKKRGVIKGKLTSFKKYVSGLTEELSAEQLLELDLRITRMSLVFEEFEIVQTRIETLATDVDNQISERELFEDGYFKNVALGKSIQNVNGSDHNNTILNPSNNESSSPLTEGSQSIKFPEISLPSFNGDKTHWVEFRDSFDALINQSNLKSIQKFKYLKSCLTDSALEVVSSLEYSEESFLIGWQLLCERYNNPKSLINNHLKELFNIDYVPTTAAALRKLSDNISKNLRIIRSLNIPTDNWDMLVIFFRNQKLDKKLQSKWDKVANRTSRIDSGELPTLQDFRTFLKDQADHLESLDPGKPHGPSDAQIIPARKAFVTTSSHTGTASPTSSRLQQIQCDFWRRWSRDYIGLLQERTKWRSCKGAGLDVGTIVLIKDDRLPPCQWRLGRIVGCCPGRDGITRVAEMRTARGIIKRAFNNICPLPITC</sequence>
<keyword evidence="4" id="KW-1185">Reference proteome</keyword>
<gene>
    <name evidence="3" type="ORF">JYU34_022506</name>
</gene>
<dbReference type="EMBL" id="JAHIBW010000032">
    <property type="protein sequence ID" value="KAG7295037.1"/>
    <property type="molecule type" value="Genomic_DNA"/>
</dbReference>
<name>A0ABQ7PPX8_PLUXY</name>
<dbReference type="InterPro" id="IPR005312">
    <property type="entry name" value="DUF1759"/>
</dbReference>
<evidence type="ECO:0000313" key="4">
    <source>
        <dbReference type="Proteomes" id="UP000823941"/>
    </source>
</evidence>